<dbReference type="PANTHER" id="PTHR11452:SF42">
    <property type="entry name" value="ALPHA-GALACTOSIDASE"/>
    <property type="match status" value="1"/>
</dbReference>
<dbReference type="Gene3D" id="2.60.40.1180">
    <property type="entry name" value="Golgi alpha-mannosidase II"/>
    <property type="match status" value="1"/>
</dbReference>
<dbReference type="Pfam" id="PF16499">
    <property type="entry name" value="Melibiase_2"/>
    <property type="match status" value="1"/>
</dbReference>
<gene>
    <name evidence="6" type="ORF">JOF34_001111</name>
</gene>
<organism evidence="6 7">
    <name type="scientific">Microbacterium amylolyticum</name>
    <dbReference type="NCBI Taxonomy" id="936337"/>
    <lineage>
        <taxon>Bacteria</taxon>
        <taxon>Bacillati</taxon>
        <taxon>Actinomycetota</taxon>
        <taxon>Actinomycetes</taxon>
        <taxon>Micrococcales</taxon>
        <taxon>Microbacteriaceae</taxon>
        <taxon>Microbacterium</taxon>
    </lineage>
</organism>
<evidence type="ECO:0000256" key="4">
    <source>
        <dbReference type="ARBA" id="ARBA00023295"/>
    </source>
</evidence>
<dbReference type="Gene3D" id="3.20.20.70">
    <property type="entry name" value="Aldolase class I"/>
    <property type="match status" value="1"/>
</dbReference>
<keyword evidence="2" id="KW-0732">Signal</keyword>
<protein>
    <recommendedName>
        <fullName evidence="5">Alpha galactosidase C-terminal domain-containing protein</fullName>
    </recommendedName>
</protein>
<dbReference type="SUPFAM" id="SSF51445">
    <property type="entry name" value="(Trans)glycosidases"/>
    <property type="match status" value="1"/>
</dbReference>
<name>A0ABS4ZGW6_9MICO</name>
<dbReference type="RefSeq" id="WP_338143994.1">
    <property type="nucleotide sequence ID" value="NZ_CP049253.1"/>
</dbReference>
<evidence type="ECO:0000313" key="6">
    <source>
        <dbReference type="EMBL" id="MBP2436525.1"/>
    </source>
</evidence>
<evidence type="ECO:0000313" key="7">
    <source>
        <dbReference type="Proteomes" id="UP001519362"/>
    </source>
</evidence>
<dbReference type="InterPro" id="IPR002241">
    <property type="entry name" value="Glyco_hydro_27"/>
</dbReference>
<dbReference type="Pfam" id="PF17801">
    <property type="entry name" value="Melibiase_C"/>
    <property type="match status" value="1"/>
</dbReference>
<proteinExistence type="inferred from homology"/>
<dbReference type="InterPro" id="IPR013785">
    <property type="entry name" value="Aldolase_TIM"/>
</dbReference>
<sequence>MIANAEFMAEHLLPFGWDTIVVDIQWYEPDAGTDGYRPVSDPVLDAWGRQLPAPERFPSAADGSFRPLADRVHALGLKFGLHMMRGIPRKAVELGVPILGAEATAAQIADRNNLCPWNPDNFGINHPVPGAQAFYDSQLALFAEWGVDFVKLDDVLYPPPQWDEIEAYSRAIDRSGRPMVLSLSPGKHLSHEHLERLRQTSQMWRVSDDLWDEWPQLREMFQRAARWAPHQRPGAWGDADMLPLGRIGIRAHVGDDRLSRLTPAEQCTMLTLWCMMRSPLMFGGHLPDTPAHTLELLQNPRVLALLESDVSREAVRDGNLVIWTSDTGDERTVAVFWLGDEQTTLEVNLADVGCASAESATDLWTGASVDAINGAITLELEPHGTRLVALNG</sequence>
<reference evidence="6 7" key="1">
    <citation type="submission" date="2021-03" db="EMBL/GenBank/DDBJ databases">
        <title>Sequencing the genomes of 1000 actinobacteria strains.</title>
        <authorList>
            <person name="Klenk H.-P."/>
        </authorList>
    </citation>
    <scope>NUCLEOTIDE SEQUENCE [LARGE SCALE GENOMIC DNA]</scope>
    <source>
        <strain evidence="6 7">DSM 24221</strain>
    </source>
</reference>
<dbReference type="SUPFAM" id="SSF51011">
    <property type="entry name" value="Glycosyl hydrolase domain"/>
    <property type="match status" value="1"/>
</dbReference>
<dbReference type="InterPro" id="IPR017853">
    <property type="entry name" value="GH"/>
</dbReference>
<dbReference type="PANTHER" id="PTHR11452">
    <property type="entry name" value="ALPHA-GALACTOSIDASE/ALPHA-N-ACETYLGALACTOSAMINIDASE"/>
    <property type="match status" value="1"/>
</dbReference>
<evidence type="ECO:0000259" key="5">
    <source>
        <dbReference type="Pfam" id="PF17801"/>
    </source>
</evidence>
<dbReference type="EMBL" id="JAGIOL010000001">
    <property type="protein sequence ID" value="MBP2436525.1"/>
    <property type="molecule type" value="Genomic_DNA"/>
</dbReference>
<evidence type="ECO:0000256" key="3">
    <source>
        <dbReference type="ARBA" id="ARBA00022801"/>
    </source>
</evidence>
<keyword evidence="4" id="KW-0326">Glycosidase</keyword>
<dbReference type="InterPro" id="IPR041233">
    <property type="entry name" value="Melibiase_C"/>
</dbReference>
<dbReference type="CDD" id="cd14792">
    <property type="entry name" value="GH27"/>
    <property type="match status" value="1"/>
</dbReference>
<evidence type="ECO:0000256" key="2">
    <source>
        <dbReference type="ARBA" id="ARBA00022729"/>
    </source>
</evidence>
<dbReference type="InterPro" id="IPR013780">
    <property type="entry name" value="Glyco_hydro_b"/>
</dbReference>
<comment type="similarity">
    <text evidence="1">Belongs to the glycosyl hydrolase 27 family.</text>
</comment>
<feature type="domain" description="Alpha galactosidase C-terminal" evidence="5">
    <location>
        <begin position="317"/>
        <end position="388"/>
    </location>
</feature>
<keyword evidence="7" id="KW-1185">Reference proteome</keyword>
<comment type="caution">
    <text evidence="6">The sequence shown here is derived from an EMBL/GenBank/DDBJ whole genome shotgun (WGS) entry which is preliminary data.</text>
</comment>
<dbReference type="Proteomes" id="UP001519362">
    <property type="component" value="Unassembled WGS sequence"/>
</dbReference>
<keyword evidence="3" id="KW-0378">Hydrolase</keyword>
<evidence type="ECO:0000256" key="1">
    <source>
        <dbReference type="ARBA" id="ARBA00009743"/>
    </source>
</evidence>
<accession>A0ABS4ZGW6</accession>